<evidence type="ECO:0000259" key="9">
    <source>
        <dbReference type="PROSITE" id="PS50881"/>
    </source>
</evidence>
<dbReference type="InterPro" id="IPR013810">
    <property type="entry name" value="Ribosomal_uS5_N"/>
</dbReference>
<evidence type="ECO:0000256" key="5">
    <source>
        <dbReference type="ARBA" id="ARBA00035519"/>
    </source>
</evidence>
<evidence type="ECO:0000256" key="3">
    <source>
        <dbReference type="ARBA" id="ARBA00023274"/>
    </source>
</evidence>
<feature type="compositionally biased region" description="Basic and acidic residues" evidence="8">
    <location>
        <begin position="37"/>
        <end position="54"/>
    </location>
</feature>
<dbReference type="PANTHER" id="PTHR48277">
    <property type="entry name" value="MITOCHONDRIAL RIBOSOMAL PROTEIN S5"/>
    <property type="match status" value="1"/>
</dbReference>
<dbReference type="SUPFAM" id="SSF54768">
    <property type="entry name" value="dsRNA-binding domain-like"/>
    <property type="match status" value="1"/>
</dbReference>
<keyword evidence="3 6" id="KW-0687">Ribonucleoprotein</keyword>
<evidence type="ECO:0000256" key="1">
    <source>
        <dbReference type="ARBA" id="ARBA00008945"/>
    </source>
</evidence>
<dbReference type="GO" id="GO:0006412">
    <property type="term" value="P:translation"/>
    <property type="evidence" value="ECO:0007669"/>
    <property type="project" value="InterPro"/>
</dbReference>
<dbReference type="InterPro" id="IPR005324">
    <property type="entry name" value="Ribosomal_uS5_C"/>
</dbReference>
<evidence type="ECO:0000313" key="11">
    <source>
        <dbReference type="Proteomes" id="UP000230828"/>
    </source>
</evidence>
<evidence type="ECO:0000256" key="7">
    <source>
        <dbReference type="RuleBase" id="RU003823"/>
    </source>
</evidence>
<gene>
    <name evidence="10" type="ORF">COV33_01985</name>
</gene>
<dbReference type="GO" id="GO:0005737">
    <property type="term" value="C:cytoplasm"/>
    <property type="evidence" value="ECO:0007669"/>
    <property type="project" value="UniProtKB-ARBA"/>
</dbReference>
<dbReference type="InterPro" id="IPR020568">
    <property type="entry name" value="Ribosomal_Su5_D2-typ_SF"/>
</dbReference>
<keyword evidence="2 6" id="KW-0689">Ribosomal protein</keyword>
<dbReference type="Gene3D" id="3.30.160.20">
    <property type="match status" value="1"/>
</dbReference>
<evidence type="ECO:0000256" key="8">
    <source>
        <dbReference type="SAM" id="MobiDB-lite"/>
    </source>
</evidence>
<dbReference type="Gene3D" id="3.30.230.10">
    <property type="match status" value="1"/>
</dbReference>
<dbReference type="Pfam" id="PF03719">
    <property type="entry name" value="Ribosomal_S5_C"/>
    <property type="match status" value="1"/>
</dbReference>
<dbReference type="GO" id="GO:1990904">
    <property type="term" value="C:ribonucleoprotein complex"/>
    <property type="evidence" value="ECO:0007669"/>
    <property type="project" value="UniProtKB-UniRule"/>
</dbReference>
<evidence type="ECO:0000256" key="2">
    <source>
        <dbReference type="ARBA" id="ARBA00022980"/>
    </source>
</evidence>
<evidence type="ECO:0000313" key="10">
    <source>
        <dbReference type="EMBL" id="PIR40030.1"/>
    </source>
</evidence>
<protein>
    <recommendedName>
        <fullName evidence="4">Small ribosomal subunit protein uS5</fullName>
    </recommendedName>
    <alternativeName>
        <fullName evidence="5">30S ribosomal protein S5</fullName>
    </alternativeName>
</protein>
<dbReference type="EMBL" id="PCXM01000033">
    <property type="protein sequence ID" value="PIR40030.1"/>
    <property type="molecule type" value="Genomic_DNA"/>
</dbReference>
<feature type="region of interest" description="Disordered" evidence="8">
    <location>
        <begin position="22"/>
        <end position="54"/>
    </location>
</feature>
<proteinExistence type="inferred from homology"/>
<dbReference type="AlphaFoldDB" id="A0A2H0R0K2"/>
<dbReference type="InterPro" id="IPR000851">
    <property type="entry name" value="Ribosomal_uS5"/>
</dbReference>
<feature type="domain" description="S5 DRBM" evidence="9">
    <location>
        <begin position="58"/>
        <end position="121"/>
    </location>
</feature>
<reference evidence="10 11" key="1">
    <citation type="submission" date="2017-09" db="EMBL/GenBank/DDBJ databases">
        <title>Depth-based differentiation of microbial function through sediment-hosted aquifers and enrichment of novel symbionts in the deep terrestrial subsurface.</title>
        <authorList>
            <person name="Probst A.J."/>
            <person name="Ladd B."/>
            <person name="Jarett J.K."/>
            <person name="Geller-Mcgrath D.E."/>
            <person name="Sieber C.M."/>
            <person name="Emerson J.B."/>
            <person name="Anantharaman K."/>
            <person name="Thomas B.C."/>
            <person name="Malmstrom R."/>
            <person name="Stieglmeier M."/>
            <person name="Klingl A."/>
            <person name="Woyke T."/>
            <person name="Ryan C.M."/>
            <person name="Banfield J.F."/>
        </authorList>
    </citation>
    <scope>NUCLEOTIDE SEQUENCE [LARGE SCALE GENOMIC DNA]</scope>
    <source>
        <strain evidence="10">CG10_big_fil_rev_8_21_14_0_10_34_34</strain>
    </source>
</reference>
<dbReference type="SUPFAM" id="SSF54211">
    <property type="entry name" value="Ribosomal protein S5 domain 2-like"/>
    <property type="match status" value="1"/>
</dbReference>
<evidence type="ECO:0000256" key="4">
    <source>
        <dbReference type="ARBA" id="ARBA00035255"/>
    </source>
</evidence>
<dbReference type="GO" id="GO:0003735">
    <property type="term" value="F:structural constituent of ribosome"/>
    <property type="evidence" value="ECO:0007669"/>
    <property type="project" value="UniProtKB-UniRule"/>
</dbReference>
<dbReference type="PROSITE" id="PS50881">
    <property type="entry name" value="S5_DSRBD"/>
    <property type="match status" value="1"/>
</dbReference>
<accession>A0A2H0R0K2</accession>
<dbReference type="InterPro" id="IPR014721">
    <property type="entry name" value="Ribsml_uS5_D2-typ_fold_subgr"/>
</dbReference>
<name>A0A2H0R0K2_9BACT</name>
<dbReference type="Proteomes" id="UP000230828">
    <property type="component" value="Unassembled WGS sequence"/>
</dbReference>
<dbReference type="PANTHER" id="PTHR48277:SF1">
    <property type="entry name" value="MITOCHONDRIAL RIBOSOMAL PROTEIN S5"/>
    <property type="match status" value="1"/>
</dbReference>
<dbReference type="GO" id="GO:0005840">
    <property type="term" value="C:ribosome"/>
    <property type="evidence" value="ECO:0007669"/>
    <property type="project" value="UniProtKB-KW"/>
</dbReference>
<organism evidence="10 11">
    <name type="scientific">Candidatus Zambryskibacteria bacterium CG10_big_fil_rev_8_21_14_0_10_34_34</name>
    <dbReference type="NCBI Taxonomy" id="1975114"/>
    <lineage>
        <taxon>Bacteria</taxon>
        <taxon>Candidatus Zambryskiibacteriota</taxon>
    </lineage>
</organism>
<evidence type="ECO:0000256" key="6">
    <source>
        <dbReference type="PROSITE-ProRule" id="PRU00268"/>
    </source>
</evidence>
<dbReference type="Pfam" id="PF00333">
    <property type="entry name" value="Ribosomal_S5"/>
    <property type="match status" value="1"/>
</dbReference>
<sequence>MIDKEEKKEIINEVINEDSEINTVDTKVAPSDSGFISRDKRKNERRPSRRPERVKQEFDNKIISIRRVTRVVSGGRRFSFSVSMVIGDKKGKVGVGTGKATDTPIAIDKAMRAAKKSMIKVNLTDKKSIAYPVEAKYSSAKIIIQPAPSKGVIAGSAVRVVLELAGIKEVSSKILSRSKNKLNIARATIKALATLASHSNKITKAVKDDEVIKEQVK</sequence>
<dbReference type="GO" id="GO:0003723">
    <property type="term" value="F:RNA binding"/>
    <property type="evidence" value="ECO:0007669"/>
    <property type="project" value="InterPro"/>
</dbReference>
<dbReference type="FunFam" id="3.30.230.10:FF:000002">
    <property type="entry name" value="30S ribosomal protein S5"/>
    <property type="match status" value="1"/>
</dbReference>
<comment type="caution">
    <text evidence="10">The sequence shown here is derived from an EMBL/GenBank/DDBJ whole genome shotgun (WGS) entry which is preliminary data.</text>
</comment>
<comment type="similarity">
    <text evidence="1 7">Belongs to the universal ribosomal protein uS5 family.</text>
</comment>